<organism evidence="3 4">
    <name type="scientific">Rhodocollybia butyracea</name>
    <dbReference type="NCBI Taxonomy" id="206335"/>
    <lineage>
        <taxon>Eukaryota</taxon>
        <taxon>Fungi</taxon>
        <taxon>Dikarya</taxon>
        <taxon>Basidiomycota</taxon>
        <taxon>Agaricomycotina</taxon>
        <taxon>Agaricomycetes</taxon>
        <taxon>Agaricomycetidae</taxon>
        <taxon>Agaricales</taxon>
        <taxon>Marasmiineae</taxon>
        <taxon>Omphalotaceae</taxon>
        <taxon>Rhodocollybia</taxon>
    </lineage>
</organism>
<evidence type="ECO:0000256" key="1">
    <source>
        <dbReference type="ARBA" id="ARBA00009005"/>
    </source>
</evidence>
<dbReference type="AlphaFoldDB" id="A0A9P5P7I2"/>
<dbReference type="PANTHER" id="PTHR48104">
    <property type="entry name" value="METACASPASE-4"/>
    <property type="match status" value="1"/>
</dbReference>
<comment type="caution">
    <text evidence="3">The sequence shown here is derived from an EMBL/GenBank/DDBJ whole genome shotgun (WGS) entry which is preliminary data.</text>
</comment>
<gene>
    <name evidence="3" type="ORF">BDP27DRAFT_637276</name>
</gene>
<proteinExistence type="inferred from homology"/>
<dbReference type="Proteomes" id="UP000772434">
    <property type="component" value="Unassembled WGS sequence"/>
</dbReference>
<comment type="similarity">
    <text evidence="1">Belongs to the peptidase C14B family.</text>
</comment>
<dbReference type="EMBL" id="JADNRY010000429">
    <property type="protein sequence ID" value="KAF9056815.1"/>
    <property type="molecule type" value="Genomic_DNA"/>
</dbReference>
<dbReference type="OrthoDB" id="10255174at2759"/>
<feature type="domain" description="Peptidase C14 caspase" evidence="2">
    <location>
        <begin position="172"/>
        <end position="436"/>
    </location>
</feature>
<dbReference type="GO" id="GO:0006508">
    <property type="term" value="P:proteolysis"/>
    <property type="evidence" value="ECO:0007669"/>
    <property type="project" value="InterPro"/>
</dbReference>
<accession>A0A9P5P7I2</accession>
<dbReference type="Gene3D" id="3.40.50.1460">
    <property type="match status" value="1"/>
</dbReference>
<evidence type="ECO:0000313" key="3">
    <source>
        <dbReference type="EMBL" id="KAF9056815.1"/>
    </source>
</evidence>
<evidence type="ECO:0000313" key="4">
    <source>
        <dbReference type="Proteomes" id="UP000772434"/>
    </source>
</evidence>
<sequence>MALLTSRSFCGDEDKDDGMQLDDSKISPINVKQLHNSPGKNYDWQDLVPAHKHNDPTIVMIVNQLNDTEAKIKERMKVADELWKARYPTDTSDVDIDELLKELQHHFNAGDKLVKPNLICLHELGDLNRSTQKLISRLQKASDKIHHIDVFPRRELSTSSNVLKNTNGRRFHVVIVGINKYDDPRTPALRGCVNDALLFRSYLMQDLSVPADQITTLLSRTSDEILPSLRDIPFPCNAPTRQNILNALYDLHDNPNIKPNDSIIIFYAGHGQSYRAADAGYECTSLNTGSIEAISPVDRSELVPDISDREINVILGEIAKKCPNITLILDCCHAGGGTRGNFSLELELKDKKNLMPRHCPPISSPIRRMFEVADEGVRLSPDQPHTANPSFRANMKSHVLIAAAKDYQEALEYTDSTTGVTQGYFTSRLLSALRSPLGHNPATTYRDLIQSPDLVMPFQTAVVAGKKTARLWFA</sequence>
<protein>
    <submittedName>
        <fullName evidence="3">Caspase domain-containing protein</fullName>
    </submittedName>
</protein>
<dbReference type="InterPro" id="IPR011600">
    <property type="entry name" value="Pept_C14_caspase"/>
</dbReference>
<dbReference type="GO" id="GO:0004197">
    <property type="term" value="F:cysteine-type endopeptidase activity"/>
    <property type="evidence" value="ECO:0007669"/>
    <property type="project" value="InterPro"/>
</dbReference>
<keyword evidence="4" id="KW-1185">Reference proteome</keyword>
<evidence type="ECO:0000259" key="2">
    <source>
        <dbReference type="Pfam" id="PF00656"/>
    </source>
</evidence>
<reference evidence="3" key="1">
    <citation type="submission" date="2020-11" db="EMBL/GenBank/DDBJ databases">
        <authorList>
            <consortium name="DOE Joint Genome Institute"/>
            <person name="Ahrendt S."/>
            <person name="Riley R."/>
            <person name="Andreopoulos W."/>
            <person name="Labutti K."/>
            <person name="Pangilinan J."/>
            <person name="Ruiz-Duenas F.J."/>
            <person name="Barrasa J.M."/>
            <person name="Sanchez-Garcia M."/>
            <person name="Camarero S."/>
            <person name="Miyauchi S."/>
            <person name="Serrano A."/>
            <person name="Linde D."/>
            <person name="Babiker R."/>
            <person name="Drula E."/>
            <person name="Ayuso-Fernandez I."/>
            <person name="Pacheco R."/>
            <person name="Padilla G."/>
            <person name="Ferreira P."/>
            <person name="Barriuso J."/>
            <person name="Kellner H."/>
            <person name="Castanera R."/>
            <person name="Alfaro M."/>
            <person name="Ramirez L."/>
            <person name="Pisabarro A.G."/>
            <person name="Kuo A."/>
            <person name="Tritt A."/>
            <person name="Lipzen A."/>
            <person name="He G."/>
            <person name="Yan M."/>
            <person name="Ng V."/>
            <person name="Cullen D."/>
            <person name="Martin F."/>
            <person name="Rosso M.-N."/>
            <person name="Henrissat B."/>
            <person name="Hibbett D."/>
            <person name="Martinez A.T."/>
            <person name="Grigoriev I.V."/>
        </authorList>
    </citation>
    <scope>NUCLEOTIDE SEQUENCE</scope>
    <source>
        <strain evidence="3">AH 40177</strain>
    </source>
</reference>
<name>A0A9P5P7I2_9AGAR</name>
<dbReference type="InterPro" id="IPR050452">
    <property type="entry name" value="Metacaspase"/>
</dbReference>
<dbReference type="PANTHER" id="PTHR48104:SF30">
    <property type="entry name" value="METACASPASE-1"/>
    <property type="match status" value="1"/>
</dbReference>
<dbReference type="GO" id="GO:0005737">
    <property type="term" value="C:cytoplasm"/>
    <property type="evidence" value="ECO:0007669"/>
    <property type="project" value="TreeGrafter"/>
</dbReference>
<dbReference type="Pfam" id="PF00656">
    <property type="entry name" value="Peptidase_C14"/>
    <property type="match status" value="1"/>
</dbReference>